<proteinExistence type="inferred from homology"/>
<keyword evidence="10" id="KW-0539">Nucleus</keyword>
<sequence>MAGARYNPSKGAAFDARLDKQRRSDEQRELIVRYLKADNLANEGNCFLDRSDAYRRKREAEEQAALVQKTEEREKEERAKRAAELANEEDLWIAKTLEENDIGLEKEERVIHQLIKDSPELRNLRAKLQMAEISRQRHHQLREKRILELEQAARDAGFHKAMEQQLAEEARKEQEQLRQRQLLQLISRQCLDQQLLEKDQQKQIEHEQKMLEHLEMDKLIAEAQEEVERDAKRKVIKQEEQRKYISEYLHQQTRLQLKKKREEEEAERQILEYQQQLEQRKAEMEAKLRMKKEEDERIYAALSAGRLDEMRQKEELERTINDYFFEVSEAQYQKRQQELQIQKEQVRENLKAASEMYQKLKEQRKQEEADERERFRVKMLQELAEAQKLEQLSQHRRRMKVEEHKREVERLWQAKKQAFELQLEEAAKQQKKEEEEAARKEAAIEKERQRLLAEHGRELAQFLPPGTLKKPEDLKLVGLRP</sequence>
<keyword evidence="6" id="KW-0282">Flagellum</keyword>
<comment type="similarity">
    <text evidence="3">Belongs to the MNS1 family.</text>
</comment>
<protein>
    <recommendedName>
        <fullName evidence="4">Meiosis-specific nuclear structural protein 1</fullName>
    </recommendedName>
</protein>
<keyword evidence="12" id="KW-0966">Cell projection</keyword>
<evidence type="ECO:0000256" key="12">
    <source>
        <dbReference type="ARBA" id="ARBA00023273"/>
    </source>
</evidence>
<dbReference type="GO" id="GO:0005634">
    <property type="term" value="C:nucleus"/>
    <property type="evidence" value="ECO:0007669"/>
    <property type="project" value="UniProtKB-SubCell"/>
</dbReference>
<evidence type="ECO:0000256" key="9">
    <source>
        <dbReference type="ARBA" id="ARBA00023212"/>
    </source>
</evidence>
<keyword evidence="5" id="KW-0963">Cytoplasm</keyword>
<feature type="coiled-coil region" evidence="14">
    <location>
        <begin position="57"/>
        <end position="89"/>
    </location>
</feature>
<feature type="region of interest" description="Disordered" evidence="15">
    <location>
        <begin position="1"/>
        <end position="23"/>
    </location>
</feature>
<dbReference type="PANTHER" id="PTHR19265:SF0">
    <property type="entry name" value="MEIOSIS-SPECIFIC NUCLEAR STRUCTURAL PROTEIN 1"/>
    <property type="match status" value="1"/>
</dbReference>
<evidence type="ECO:0000256" key="15">
    <source>
        <dbReference type="SAM" id="MobiDB-lite"/>
    </source>
</evidence>
<dbReference type="EMBL" id="CM035427">
    <property type="protein sequence ID" value="KAH7307389.1"/>
    <property type="molecule type" value="Genomic_DNA"/>
</dbReference>
<evidence type="ECO:0000256" key="11">
    <source>
        <dbReference type="ARBA" id="ARBA00023254"/>
    </source>
</evidence>
<comment type="caution">
    <text evidence="17">The sequence shown here is derived from an EMBL/GenBank/DDBJ whole genome shotgun (WGS) entry which is preliminary data.</text>
</comment>
<dbReference type="GO" id="GO:0051321">
    <property type="term" value="P:meiotic cell cycle"/>
    <property type="evidence" value="ECO:0007669"/>
    <property type="project" value="UniProtKB-KW"/>
</dbReference>
<dbReference type="Proteomes" id="UP000825935">
    <property type="component" value="Chromosome 22"/>
</dbReference>
<evidence type="ECO:0000256" key="10">
    <source>
        <dbReference type="ARBA" id="ARBA00023242"/>
    </source>
</evidence>
<feature type="region of interest" description="Disordered" evidence="15">
    <location>
        <begin position="457"/>
        <end position="481"/>
    </location>
</feature>
<accession>A0A8T2S8M0</accession>
<dbReference type="PANTHER" id="PTHR19265">
    <property type="entry name" value="MEIOSIS-SPECIFIC NUCLEAR STRUCTURAL PROTEIN 1"/>
    <property type="match status" value="1"/>
</dbReference>
<dbReference type="AlphaFoldDB" id="A0A8T2S8M0"/>
<keyword evidence="7 14" id="KW-0175">Coiled coil</keyword>
<feature type="coiled-coil region" evidence="14">
    <location>
        <begin position="416"/>
        <end position="454"/>
    </location>
</feature>
<evidence type="ECO:0000256" key="1">
    <source>
        <dbReference type="ARBA" id="ARBA00004123"/>
    </source>
</evidence>
<keyword evidence="18" id="KW-1185">Reference proteome</keyword>
<feature type="coiled-coil region" evidence="14">
    <location>
        <begin position="159"/>
        <end position="294"/>
    </location>
</feature>
<evidence type="ECO:0000313" key="17">
    <source>
        <dbReference type="EMBL" id="KAH7307389.1"/>
    </source>
</evidence>
<keyword evidence="11" id="KW-0469">Meiosis</keyword>
<feature type="coiled-coil region" evidence="14">
    <location>
        <begin position="329"/>
        <end position="373"/>
    </location>
</feature>
<dbReference type="InterPro" id="IPR026504">
    <property type="entry name" value="MNS1"/>
</dbReference>
<evidence type="ECO:0000256" key="13">
    <source>
        <dbReference type="ARBA" id="ARBA00046114"/>
    </source>
</evidence>
<gene>
    <name evidence="17" type="ORF">KP509_22G056800</name>
</gene>
<evidence type="ECO:0000256" key="6">
    <source>
        <dbReference type="ARBA" id="ARBA00022846"/>
    </source>
</evidence>
<evidence type="ECO:0000313" key="18">
    <source>
        <dbReference type="Proteomes" id="UP000825935"/>
    </source>
</evidence>
<organism evidence="17 18">
    <name type="scientific">Ceratopteris richardii</name>
    <name type="common">Triangle waterfern</name>
    <dbReference type="NCBI Taxonomy" id="49495"/>
    <lineage>
        <taxon>Eukaryota</taxon>
        <taxon>Viridiplantae</taxon>
        <taxon>Streptophyta</taxon>
        <taxon>Embryophyta</taxon>
        <taxon>Tracheophyta</taxon>
        <taxon>Polypodiopsida</taxon>
        <taxon>Polypodiidae</taxon>
        <taxon>Polypodiales</taxon>
        <taxon>Pteridineae</taxon>
        <taxon>Pteridaceae</taxon>
        <taxon>Parkerioideae</taxon>
        <taxon>Ceratopteris</taxon>
    </lineage>
</organism>
<evidence type="ECO:0000259" key="16">
    <source>
        <dbReference type="Pfam" id="PF13868"/>
    </source>
</evidence>
<name>A0A8T2S8M0_CERRI</name>
<evidence type="ECO:0000256" key="3">
    <source>
        <dbReference type="ARBA" id="ARBA00009158"/>
    </source>
</evidence>
<dbReference type="InterPro" id="IPR043597">
    <property type="entry name" value="TPH_dom"/>
</dbReference>
<dbReference type="OMA" id="QIRNQMV"/>
<evidence type="ECO:0000256" key="5">
    <source>
        <dbReference type="ARBA" id="ARBA00022490"/>
    </source>
</evidence>
<comment type="function">
    <text evidence="13">Microtubule inner protein (MIP) part of the dynein-decorated doublet microtubules (DMTs) in cilia axoneme, which is required for motile cilia beating. May play a role in the control of meiotic division and germ cell differentiation through regulation of pairing and recombination during meiosis. Required for sperm flagella assembly. May play a role in the assembly and function of the outer dynein arm-docking complex (ODA-DC). ODA-DC mediates outer dynein arms (ODA) binding onto the axonemal doublet microtubules.</text>
</comment>
<evidence type="ECO:0000256" key="2">
    <source>
        <dbReference type="ARBA" id="ARBA00004611"/>
    </source>
</evidence>
<keyword evidence="8" id="KW-0969">Cilium</keyword>
<evidence type="ECO:0000256" key="8">
    <source>
        <dbReference type="ARBA" id="ARBA00023069"/>
    </source>
</evidence>
<reference evidence="17" key="1">
    <citation type="submission" date="2021-08" db="EMBL/GenBank/DDBJ databases">
        <title>WGS assembly of Ceratopteris richardii.</title>
        <authorList>
            <person name="Marchant D.B."/>
            <person name="Chen G."/>
            <person name="Jenkins J."/>
            <person name="Shu S."/>
            <person name="Leebens-Mack J."/>
            <person name="Grimwood J."/>
            <person name="Schmutz J."/>
            <person name="Soltis P."/>
            <person name="Soltis D."/>
            <person name="Chen Z.-H."/>
        </authorList>
    </citation>
    <scope>NUCLEOTIDE SEQUENCE</scope>
    <source>
        <strain evidence="17">Whitten #5841</strain>
        <tissue evidence="17">Leaf</tissue>
    </source>
</reference>
<evidence type="ECO:0000256" key="14">
    <source>
        <dbReference type="SAM" id="Coils"/>
    </source>
</evidence>
<keyword evidence="9" id="KW-0206">Cytoskeleton</keyword>
<evidence type="ECO:0000256" key="4">
    <source>
        <dbReference type="ARBA" id="ARBA00014813"/>
    </source>
</evidence>
<dbReference type="OrthoDB" id="197839at2759"/>
<feature type="domain" description="Trichohyalin-plectin-homology" evidence="16">
    <location>
        <begin position="116"/>
        <end position="465"/>
    </location>
</feature>
<evidence type="ECO:0000256" key="7">
    <source>
        <dbReference type="ARBA" id="ARBA00023054"/>
    </source>
</evidence>
<comment type="subcellular location">
    <subcellularLocation>
        <location evidence="2">Cytoplasm</location>
        <location evidence="2">Cytoskeleton</location>
        <location evidence="2">Flagellum axoneme</location>
    </subcellularLocation>
    <subcellularLocation>
        <location evidence="1">Nucleus</location>
    </subcellularLocation>
</comment>
<dbReference type="Pfam" id="PF13868">
    <property type="entry name" value="TPH"/>
    <property type="match status" value="1"/>
</dbReference>